<feature type="region of interest" description="Disordered" evidence="5">
    <location>
        <begin position="291"/>
        <end position="440"/>
    </location>
</feature>
<dbReference type="EMBL" id="LR999453">
    <property type="protein sequence ID" value="CAE5967080.1"/>
    <property type="molecule type" value="Genomic_DNA"/>
</dbReference>
<feature type="compositionally biased region" description="Acidic residues" evidence="5">
    <location>
        <begin position="427"/>
        <end position="440"/>
    </location>
</feature>
<reference evidence="6" key="1">
    <citation type="submission" date="2021-01" db="EMBL/GenBank/DDBJ databases">
        <authorList>
            <person name="Bezrukov I."/>
        </authorList>
    </citation>
    <scope>NUCLEOTIDE SEQUENCE</scope>
</reference>
<dbReference type="Proteomes" id="UP000682877">
    <property type="component" value="Chromosome 3"/>
</dbReference>
<comment type="similarity">
    <text evidence="1">Belongs to the CWC15 family.</text>
</comment>
<feature type="coiled-coil region" evidence="4">
    <location>
        <begin position="46"/>
        <end position="87"/>
    </location>
</feature>
<evidence type="ECO:0000256" key="3">
    <source>
        <dbReference type="ARBA" id="ARBA00023187"/>
    </source>
</evidence>
<proteinExistence type="inferred from homology"/>
<dbReference type="PANTHER" id="PTHR12718:SF2">
    <property type="entry name" value="SPLICEOSOME-ASSOCIATED PROTEIN CWC15 HOMOLOG"/>
    <property type="match status" value="1"/>
</dbReference>
<evidence type="ECO:0000313" key="7">
    <source>
        <dbReference type="Proteomes" id="UP000682877"/>
    </source>
</evidence>
<dbReference type="GO" id="GO:0045292">
    <property type="term" value="P:mRNA cis splicing, via spliceosome"/>
    <property type="evidence" value="ECO:0007669"/>
    <property type="project" value="TreeGrafter"/>
</dbReference>
<keyword evidence="3" id="KW-0508">mRNA splicing</keyword>
<dbReference type="GO" id="GO:0071013">
    <property type="term" value="C:catalytic step 2 spliceosome"/>
    <property type="evidence" value="ECO:0007669"/>
    <property type="project" value="TreeGrafter"/>
</dbReference>
<gene>
    <name evidence="6" type="ORF">AARE701A_LOCUS7048</name>
</gene>
<organism evidence="6 7">
    <name type="scientific">Arabidopsis arenosa</name>
    <name type="common">Sand rock-cress</name>
    <name type="synonym">Cardaminopsis arenosa</name>
    <dbReference type="NCBI Taxonomy" id="38785"/>
    <lineage>
        <taxon>Eukaryota</taxon>
        <taxon>Viridiplantae</taxon>
        <taxon>Streptophyta</taxon>
        <taxon>Embryophyta</taxon>
        <taxon>Tracheophyta</taxon>
        <taxon>Spermatophyta</taxon>
        <taxon>Magnoliopsida</taxon>
        <taxon>eudicotyledons</taxon>
        <taxon>Gunneridae</taxon>
        <taxon>Pentapetalae</taxon>
        <taxon>rosids</taxon>
        <taxon>malvids</taxon>
        <taxon>Brassicales</taxon>
        <taxon>Brassicaceae</taxon>
        <taxon>Camelineae</taxon>
        <taxon>Arabidopsis</taxon>
    </lineage>
</organism>
<keyword evidence="4" id="KW-0175">Coiled coil</keyword>
<evidence type="ECO:0000256" key="5">
    <source>
        <dbReference type="SAM" id="MobiDB-lite"/>
    </source>
</evidence>
<feature type="compositionally biased region" description="Basic and acidic residues" evidence="5">
    <location>
        <begin position="295"/>
        <end position="312"/>
    </location>
</feature>
<dbReference type="GO" id="GO:0003723">
    <property type="term" value="F:RNA binding"/>
    <property type="evidence" value="ECO:0007669"/>
    <property type="project" value="TreeGrafter"/>
</dbReference>
<feature type="coiled-coil region" evidence="4">
    <location>
        <begin position="121"/>
        <end position="192"/>
    </location>
</feature>
<keyword evidence="7" id="KW-1185">Reference proteome</keyword>
<keyword evidence="2" id="KW-0507">mRNA processing</keyword>
<dbReference type="Pfam" id="PF04889">
    <property type="entry name" value="Cwf_Cwc_15"/>
    <property type="match status" value="1"/>
</dbReference>
<sequence>MASFHTVKDAVKLFDAGISRGKHLNKRQEQGVLVEETNLCLWNKEVNKLKEKIKNAEKTKIEALLELEEAKKTVEHLSQKLGIKQNMINDENDLDLNSNVRVVTSELGVAKESLHRVAEEESELCMLMESLKLELQNVEKEHSELKEIEQRERDLEAIEDLDKETKDAKAELSLLEEELKIALFEAREAKDAEEHARERLNVAVLESDFRSSVEVKESGAEELTETEALRACRDETLKTLEMSEREIEDIKAATQDALKKAEMAQEATIVVDVELKRRRKAASKILAESKMCAKSTKEVLKSKPRSASKEARPTWAPAKGGNEQGGARIFGPSQKYSSRDVAAHTTLKPRREGQHTQEELQKINLREELEERERRHFSSKDKSYSDDRERRRGSQLLLEGSKRDPEDRIIPRSVDADDSDVDIKSDDESDDESDDDDEDDTEALMAELDQIKKERVEERLRKEKQQQMEELNAKEEELLKGNPLLNTPTSFNVKRRWDDDVVFKNQARGEMKAPKRFINDTIRNDFHRKFLHRYMKFLLISYSSLTPRNFKTGNSCVKCELACIFHVVQQNFSLELEVEAIVAPRCSTVAIRLYVSANLSMFGTMSLIVAESVLSGRCTRFHIQIGRSDH</sequence>
<feature type="coiled-coil region" evidence="4">
    <location>
        <begin position="233"/>
        <end position="260"/>
    </location>
</feature>
<evidence type="ECO:0000256" key="1">
    <source>
        <dbReference type="ARBA" id="ARBA00006644"/>
    </source>
</evidence>
<evidence type="ECO:0000256" key="2">
    <source>
        <dbReference type="ARBA" id="ARBA00022664"/>
    </source>
</evidence>
<dbReference type="AlphaFoldDB" id="A0A8S1ZUG1"/>
<evidence type="ECO:0000313" key="6">
    <source>
        <dbReference type="EMBL" id="CAE5967080.1"/>
    </source>
</evidence>
<evidence type="ECO:0000256" key="4">
    <source>
        <dbReference type="SAM" id="Coils"/>
    </source>
</evidence>
<feature type="compositionally biased region" description="Basic and acidic residues" evidence="5">
    <location>
        <begin position="400"/>
        <end position="410"/>
    </location>
</feature>
<feature type="coiled-coil region" evidence="4">
    <location>
        <begin position="446"/>
        <end position="481"/>
    </location>
</feature>
<protein>
    <submittedName>
        <fullName evidence="6">Uncharacterized protein</fullName>
    </submittedName>
</protein>
<feature type="compositionally biased region" description="Basic and acidic residues" evidence="5">
    <location>
        <begin position="349"/>
        <end position="392"/>
    </location>
</feature>
<dbReference type="InterPro" id="IPR006973">
    <property type="entry name" value="Cwf_Cwc_15"/>
</dbReference>
<name>A0A8S1ZUG1_ARAAE</name>
<dbReference type="PANTHER" id="PTHR12718">
    <property type="entry name" value="CELL CYCLE CONTROL PROTEIN CWF15"/>
    <property type="match status" value="1"/>
</dbReference>
<accession>A0A8S1ZUG1</accession>